<dbReference type="Proteomes" id="UP000545606">
    <property type="component" value="Unassembled WGS sequence"/>
</dbReference>
<feature type="transmembrane region" description="Helical" evidence="1">
    <location>
        <begin position="308"/>
        <end position="327"/>
    </location>
</feature>
<feature type="transmembrane region" description="Helical" evidence="1">
    <location>
        <begin position="29"/>
        <end position="49"/>
    </location>
</feature>
<feature type="transmembrane region" description="Helical" evidence="1">
    <location>
        <begin position="61"/>
        <end position="80"/>
    </location>
</feature>
<dbReference type="RefSeq" id="WP_181835392.1">
    <property type="nucleotide sequence ID" value="NZ_JACERN010000022.1"/>
</dbReference>
<feature type="transmembrane region" description="Helical" evidence="1">
    <location>
        <begin position="6"/>
        <end position="22"/>
    </location>
</feature>
<dbReference type="AlphaFoldDB" id="A0A838YC12"/>
<sequence length="338" mass="36745">MSIDIVYLFWVRVIYFGGYAMAGSKSVNFYMALGVAANALWGAAFVVPYALHDFPSELITVFRYVVYGVMSIIILVLLGLGNVKISLPIFMLGNAISFCGNVGYYLFLTLGVKYSGFVYPALIIGLLPVSVILVGAFQDKVWSLPGLLPGIGLIVSGIVLINYLNVNASSGLLLNANHLRGIIFSLISLLLLTMYCIANASFLKLNAGISSLRWAGLLGICALWQSLLLALFAYVFAGYDMSVLNAYSADRLAAFIFGVVFLGVFVSYLAMWLWNVSSRHVSSIVAGRVLCLETIFALAYGYALDARIPRVFELLGICLIVFGGYLVQRHAEAARQDA</sequence>
<keyword evidence="3" id="KW-1185">Reference proteome</keyword>
<keyword evidence="1" id="KW-1133">Transmembrane helix</keyword>
<gene>
    <name evidence="2" type="ORF">H2Z84_07330</name>
</gene>
<feature type="transmembrane region" description="Helical" evidence="1">
    <location>
        <begin position="281"/>
        <end position="302"/>
    </location>
</feature>
<proteinExistence type="predicted"/>
<evidence type="ECO:0000313" key="3">
    <source>
        <dbReference type="Proteomes" id="UP000545606"/>
    </source>
</evidence>
<feature type="transmembrane region" description="Helical" evidence="1">
    <location>
        <begin position="141"/>
        <end position="161"/>
    </location>
</feature>
<feature type="transmembrane region" description="Helical" evidence="1">
    <location>
        <begin position="87"/>
        <end position="108"/>
    </location>
</feature>
<feature type="transmembrane region" description="Helical" evidence="1">
    <location>
        <begin position="214"/>
        <end position="237"/>
    </location>
</feature>
<protein>
    <submittedName>
        <fullName evidence="2">DMT family transporter</fullName>
    </submittedName>
</protein>
<reference evidence="2 3" key="1">
    <citation type="submission" date="2020-07" db="EMBL/GenBank/DDBJ databases">
        <title>Draft genome sequence of violacein-producing bacteria and related species.</title>
        <authorList>
            <person name="Wilson H.S."/>
            <person name="De Leon M.E."/>
        </authorList>
    </citation>
    <scope>NUCLEOTIDE SEQUENCE [LARGE SCALE GENOMIC DNA]</scope>
    <source>
        <strain evidence="2 3">HSC-21Su07</strain>
    </source>
</reference>
<evidence type="ECO:0000313" key="2">
    <source>
        <dbReference type="EMBL" id="MBA4708191.1"/>
    </source>
</evidence>
<dbReference type="EMBL" id="JACERN010000022">
    <property type="protein sequence ID" value="MBA4708191.1"/>
    <property type="molecule type" value="Genomic_DNA"/>
</dbReference>
<evidence type="ECO:0000256" key="1">
    <source>
        <dbReference type="SAM" id="Phobius"/>
    </source>
</evidence>
<organism evidence="2 3">
    <name type="scientific">Aquitalea aquatica</name>
    <dbReference type="NCBI Taxonomy" id="3044273"/>
    <lineage>
        <taxon>Bacteria</taxon>
        <taxon>Pseudomonadati</taxon>
        <taxon>Pseudomonadota</taxon>
        <taxon>Betaproteobacteria</taxon>
        <taxon>Neisseriales</taxon>
        <taxon>Chromobacteriaceae</taxon>
        <taxon>Aquitalea</taxon>
    </lineage>
</organism>
<feature type="transmembrane region" description="Helical" evidence="1">
    <location>
        <begin position="252"/>
        <end position="274"/>
    </location>
</feature>
<keyword evidence="1" id="KW-0812">Transmembrane</keyword>
<accession>A0A838YC12</accession>
<name>A0A838YC12_9NEIS</name>
<keyword evidence="1" id="KW-0472">Membrane</keyword>
<feature type="transmembrane region" description="Helical" evidence="1">
    <location>
        <begin position="181"/>
        <end position="202"/>
    </location>
</feature>
<feature type="transmembrane region" description="Helical" evidence="1">
    <location>
        <begin position="114"/>
        <end position="134"/>
    </location>
</feature>
<comment type="caution">
    <text evidence="2">The sequence shown here is derived from an EMBL/GenBank/DDBJ whole genome shotgun (WGS) entry which is preliminary data.</text>
</comment>